<accession>A0A3L9L718</accession>
<keyword evidence="2" id="KW-1185">Reference proteome</keyword>
<evidence type="ECO:0000313" key="2">
    <source>
        <dbReference type="Proteomes" id="UP000277871"/>
    </source>
</evidence>
<sequence>MTAESTPQRKKSIAWLVPATLGAGALALSLVTGSLGAYTASIKNDNNTAGAGGLTMQETGPGADGTNVTCDSSEGTNNVATCATINKYGGKTTMAPGDVSTVNITLKNTGSIAAKAATLTPGACTQTPAVAAGKGDLCGLMNVVITQDGTEIFRGTAKELAAKSNSPITLTAPAAGASNAYKITTTLPASADNTYAGVTISQPLTWTYTA</sequence>
<reference evidence="1 2" key="1">
    <citation type="submission" date="2018-10" db="EMBL/GenBank/DDBJ databases">
        <title>Kocuria tytonicola, new bacteria from the preen glands of American barn owls (Tyto furcata).</title>
        <authorList>
            <person name="Braun M.S."/>
            <person name="Wang E."/>
            <person name="Zimmermann S."/>
            <person name="Boutin S."/>
            <person name="Wagner H."/>
            <person name="Wink M."/>
        </authorList>
    </citation>
    <scope>NUCLEOTIDE SEQUENCE [LARGE SCALE GENOMIC DNA]</scope>
    <source>
        <strain evidence="1 2">473</strain>
    </source>
</reference>
<comment type="caution">
    <text evidence="1">The sequence shown here is derived from an EMBL/GenBank/DDBJ whole genome shotgun (WGS) entry which is preliminary data.</text>
</comment>
<dbReference type="Proteomes" id="UP000277871">
    <property type="component" value="Unassembled WGS sequence"/>
</dbReference>
<protein>
    <submittedName>
        <fullName evidence="1">Uncharacterized protein</fullName>
    </submittedName>
</protein>
<gene>
    <name evidence="1" type="ORF">EAE32_00255</name>
</gene>
<proteinExistence type="predicted"/>
<dbReference type="RefSeq" id="WP_121863784.1">
    <property type="nucleotide sequence ID" value="NZ_RDEX01000001.1"/>
</dbReference>
<organism evidence="1 2">
    <name type="scientific">Kocuria tytonicola</name>
    <dbReference type="NCBI Taxonomy" id="2055946"/>
    <lineage>
        <taxon>Bacteria</taxon>
        <taxon>Bacillati</taxon>
        <taxon>Actinomycetota</taxon>
        <taxon>Actinomycetes</taxon>
        <taxon>Micrococcales</taxon>
        <taxon>Micrococcaceae</taxon>
        <taxon>Kocuria</taxon>
    </lineage>
</organism>
<dbReference type="AlphaFoldDB" id="A0A3L9L718"/>
<dbReference type="EMBL" id="RDEX01000001">
    <property type="protein sequence ID" value="RLY93729.1"/>
    <property type="molecule type" value="Genomic_DNA"/>
</dbReference>
<evidence type="ECO:0000313" key="1">
    <source>
        <dbReference type="EMBL" id="RLY93729.1"/>
    </source>
</evidence>
<name>A0A3L9L718_9MICC</name>